<organism evidence="1 2">
    <name type="scientific">Bacteroides fragilis str. 3998T(B)3</name>
    <dbReference type="NCBI Taxonomy" id="1339316"/>
    <lineage>
        <taxon>Bacteria</taxon>
        <taxon>Pseudomonadati</taxon>
        <taxon>Bacteroidota</taxon>
        <taxon>Bacteroidia</taxon>
        <taxon>Bacteroidales</taxon>
        <taxon>Bacteroidaceae</taxon>
        <taxon>Bacteroides</taxon>
    </lineage>
</organism>
<dbReference type="PATRIC" id="fig|1339316.3.peg.1226"/>
<protein>
    <submittedName>
        <fullName evidence="1">Uncharacterized protein</fullName>
    </submittedName>
</protein>
<name>A0A015XHD5_BACFG</name>
<dbReference type="EMBL" id="JGDB01000024">
    <property type="protein sequence ID" value="EXY92035.1"/>
    <property type="molecule type" value="Genomic_DNA"/>
</dbReference>
<evidence type="ECO:0000313" key="1">
    <source>
        <dbReference type="EMBL" id="EXY92035.1"/>
    </source>
</evidence>
<proteinExistence type="predicted"/>
<gene>
    <name evidence="1" type="ORF">M125_1260</name>
</gene>
<sequence length="40" mass="4649">MRRQDLASAGIVMASRIIATSTKTLVTQFYHYIFLHFTFL</sequence>
<evidence type="ECO:0000313" key="2">
    <source>
        <dbReference type="Proteomes" id="UP000020773"/>
    </source>
</evidence>
<accession>A0A015XHD5</accession>
<comment type="caution">
    <text evidence="1">The sequence shown here is derived from an EMBL/GenBank/DDBJ whole genome shotgun (WGS) entry which is preliminary data.</text>
</comment>
<dbReference type="AlphaFoldDB" id="A0A015XHD5"/>
<reference evidence="1 2" key="1">
    <citation type="submission" date="2014-02" db="EMBL/GenBank/DDBJ databases">
        <authorList>
            <person name="Sears C."/>
            <person name="Carroll K."/>
            <person name="Sack B.R."/>
            <person name="Qadri F."/>
            <person name="Myers L.L."/>
            <person name="Chung G.-T."/>
            <person name="Escheverria P."/>
            <person name="Fraser C.M."/>
            <person name="Sadzewicz L."/>
            <person name="Shefchek K.A."/>
            <person name="Tallon L."/>
            <person name="Das S.P."/>
            <person name="Daugherty S."/>
            <person name="Mongodin E.F."/>
        </authorList>
    </citation>
    <scope>NUCLEOTIDE SEQUENCE [LARGE SCALE GENOMIC DNA]</scope>
    <source>
        <strain evidence="2">3998T(B)3</strain>
    </source>
</reference>
<dbReference type="Proteomes" id="UP000020773">
    <property type="component" value="Unassembled WGS sequence"/>
</dbReference>